<dbReference type="EMBL" id="SUNJ01005614">
    <property type="protein sequence ID" value="TPP63479.1"/>
    <property type="molecule type" value="Genomic_DNA"/>
</dbReference>
<name>A0A504YSM8_FASGI</name>
<dbReference type="AlphaFoldDB" id="A0A504YSM8"/>
<feature type="compositionally biased region" description="Polar residues" evidence="1">
    <location>
        <begin position="52"/>
        <end position="88"/>
    </location>
</feature>
<evidence type="ECO:0000256" key="1">
    <source>
        <dbReference type="SAM" id="MobiDB-lite"/>
    </source>
</evidence>
<evidence type="ECO:0000313" key="3">
    <source>
        <dbReference type="Proteomes" id="UP000316759"/>
    </source>
</evidence>
<feature type="region of interest" description="Disordered" evidence="1">
    <location>
        <begin position="36"/>
        <end position="94"/>
    </location>
</feature>
<sequence length="135" mass="14675">MNAPSLFSRLYAFVKPLLSRETQEKIQVHNASAISLSGRSQSSSILLTSDSPPHSTFALQDHMQPSRSNENTSRPPGEAGSNSSSCSDLSIFPTPEGTKHPSLLVTWGSMDVNISLLFRLLARIVLVPKQVPTRS</sequence>
<reference evidence="2 3" key="1">
    <citation type="submission" date="2019-04" db="EMBL/GenBank/DDBJ databases">
        <title>Annotation for the trematode Fasciola gigantica.</title>
        <authorList>
            <person name="Choi Y.-J."/>
        </authorList>
    </citation>
    <scope>NUCLEOTIDE SEQUENCE [LARGE SCALE GENOMIC DNA]</scope>
    <source>
        <strain evidence="2">Uganda_cow_1</strain>
    </source>
</reference>
<keyword evidence="3" id="KW-1185">Reference proteome</keyword>
<feature type="compositionally biased region" description="Low complexity" evidence="1">
    <location>
        <begin position="36"/>
        <end position="51"/>
    </location>
</feature>
<dbReference type="Gene3D" id="3.40.525.10">
    <property type="entry name" value="CRAL-TRIO lipid binding domain"/>
    <property type="match status" value="1"/>
</dbReference>
<proteinExistence type="predicted"/>
<dbReference type="Proteomes" id="UP000316759">
    <property type="component" value="Unassembled WGS sequence"/>
</dbReference>
<protein>
    <submittedName>
        <fullName evidence="2">Uncharacterized protein</fullName>
    </submittedName>
</protein>
<accession>A0A504YSM8</accession>
<comment type="caution">
    <text evidence="2">The sequence shown here is derived from an EMBL/GenBank/DDBJ whole genome shotgun (WGS) entry which is preliminary data.</text>
</comment>
<evidence type="ECO:0000313" key="2">
    <source>
        <dbReference type="EMBL" id="TPP63479.1"/>
    </source>
</evidence>
<organism evidence="2 3">
    <name type="scientific">Fasciola gigantica</name>
    <name type="common">Giant liver fluke</name>
    <dbReference type="NCBI Taxonomy" id="46835"/>
    <lineage>
        <taxon>Eukaryota</taxon>
        <taxon>Metazoa</taxon>
        <taxon>Spiralia</taxon>
        <taxon>Lophotrochozoa</taxon>
        <taxon>Platyhelminthes</taxon>
        <taxon>Trematoda</taxon>
        <taxon>Digenea</taxon>
        <taxon>Plagiorchiida</taxon>
        <taxon>Echinostomata</taxon>
        <taxon>Echinostomatoidea</taxon>
        <taxon>Fasciolidae</taxon>
        <taxon>Fasciola</taxon>
    </lineage>
</organism>
<dbReference type="InterPro" id="IPR036865">
    <property type="entry name" value="CRAL-TRIO_dom_sf"/>
</dbReference>
<gene>
    <name evidence="2" type="ORF">FGIG_08509</name>
</gene>
<dbReference type="SUPFAM" id="SSF52087">
    <property type="entry name" value="CRAL/TRIO domain"/>
    <property type="match status" value="1"/>
</dbReference>